<comment type="subcellular location">
    <subcellularLocation>
        <location evidence="1">Cytoplasm</location>
    </subcellularLocation>
</comment>
<feature type="modified residue" description="4-aspartylphosphate" evidence="8">
    <location>
        <position position="55"/>
    </location>
</feature>
<dbReference type="SUPFAM" id="SSF52172">
    <property type="entry name" value="CheY-like"/>
    <property type="match status" value="1"/>
</dbReference>
<dbReference type="InterPro" id="IPR018060">
    <property type="entry name" value="HTH_AraC"/>
</dbReference>
<evidence type="ECO:0000256" key="2">
    <source>
        <dbReference type="ARBA" id="ARBA00022490"/>
    </source>
</evidence>
<keyword evidence="3 8" id="KW-0597">Phosphoprotein</keyword>
<evidence type="ECO:0000256" key="3">
    <source>
        <dbReference type="ARBA" id="ARBA00022553"/>
    </source>
</evidence>
<dbReference type="STRING" id="1125725.HMPREF1325_0482"/>
<dbReference type="PROSITE" id="PS50110">
    <property type="entry name" value="RESPONSE_REGULATORY"/>
    <property type="match status" value="1"/>
</dbReference>
<dbReference type="Pfam" id="PF00072">
    <property type="entry name" value="Response_reg"/>
    <property type="match status" value="1"/>
</dbReference>
<evidence type="ECO:0000313" key="13">
    <source>
        <dbReference type="EMBL" id="ERK03424.1"/>
    </source>
</evidence>
<dbReference type="EMBL" id="AVQI01000033">
    <property type="protein sequence ID" value="ERK03424.1"/>
    <property type="molecule type" value="Genomic_DNA"/>
</dbReference>
<accession>U2MW41</accession>
<dbReference type="PANTHER" id="PTHR42713:SF3">
    <property type="entry name" value="TRANSCRIPTIONAL REGULATORY PROTEIN HPTR"/>
    <property type="match status" value="1"/>
</dbReference>
<reference evidence="14 15" key="1">
    <citation type="submission" date="2013-08" db="EMBL/GenBank/DDBJ databases">
        <authorList>
            <person name="Durkin A.S."/>
            <person name="Haft D.R."/>
            <person name="McCorrison J."/>
            <person name="Torralba M."/>
            <person name="Gillis M."/>
            <person name="Haft D.H."/>
            <person name="Methe B."/>
            <person name="Sutton G."/>
            <person name="Nelson K.E."/>
        </authorList>
    </citation>
    <scope>NUCLEOTIDE SEQUENCE [LARGE SCALE GENOMIC DNA]</scope>
    <source>
        <strain evidence="13 15">ATCC 35536</strain>
        <strain evidence="12 14">VPI DR56BR1116</strain>
    </source>
</reference>
<feature type="domain" description="Response regulatory" evidence="11">
    <location>
        <begin position="3"/>
        <end position="120"/>
    </location>
</feature>
<evidence type="ECO:0000256" key="6">
    <source>
        <dbReference type="ARBA" id="ARBA00023125"/>
    </source>
</evidence>
<evidence type="ECO:0000256" key="9">
    <source>
        <dbReference type="SAM" id="MobiDB-lite"/>
    </source>
</evidence>
<dbReference type="Gene3D" id="3.40.50.2300">
    <property type="match status" value="1"/>
</dbReference>
<dbReference type="PRINTS" id="PR00032">
    <property type="entry name" value="HTHARAC"/>
</dbReference>
<dbReference type="EMBL" id="AUZJ01000048">
    <property type="protein sequence ID" value="ERF60128.1"/>
    <property type="molecule type" value="Genomic_DNA"/>
</dbReference>
<keyword evidence="7" id="KW-0804">Transcription</keyword>
<evidence type="ECO:0000256" key="1">
    <source>
        <dbReference type="ARBA" id="ARBA00004496"/>
    </source>
</evidence>
<feature type="domain" description="HTH araC/xylS-type" evidence="10">
    <location>
        <begin position="425"/>
        <end position="524"/>
    </location>
</feature>
<evidence type="ECO:0000313" key="15">
    <source>
        <dbReference type="Proteomes" id="UP000016646"/>
    </source>
</evidence>
<dbReference type="PROSITE" id="PS01124">
    <property type="entry name" value="HTH_ARAC_FAMILY_2"/>
    <property type="match status" value="1"/>
</dbReference>
<dbReference type="Pfam" id="PF17853">
    <property type="entry name" value="GGDEF_2"/>
    <property type="match status" value="1"/>
</dbReference>
<dbReference type="SMART" id="SM00342">
    <property type="entry name" value="HTH_ARAC"/>
    <property type="match status" value="1"/>
</dbReference>
<dbReference type="eggNOG" id="COG2207">
    <property type="taxonomic scope" value="Bacteria"/>
</dbReference>
<dbReference type="InterPro" id="IPR011006">
    <property type="entry name" value="CheY-like_superfamily"/>
</dbReference>
<keyword evidence="6" id="KW-0238">DNA-binding</keyword>
<evidence type="ECO:0000256" key="5">
    <source>
        <dbReference type="ARBA" id="ARBA00023015"/>
    </source>
</evidence>
<comment type="caution">
    <text evidence="12">The sequence shown here is derived from an EMBL/GenBank/DDBJ whole genome shotgun (WGS) entry which is preliminary data.</text>
</comment>
<dbReference type="OrthoDB" id="327083at2"/>
<dbReference type="Pfam" id="PF12833">
    <property type="entry name" value="HTH_18"/>
    <property type="match status" value="1"/>
</dbReference>
<dbReference type="PANTHER" id="PTHR42713">
    <property type="entry name" value="HISTIDINE KINASE-RELATED"/>
    <property type="match status" value="1"/>
</dbReference>
<dbReference type="eggNOG" id="COG4753">
    <property type="taxonomic scope" value="Bacteria"/>
</dbReference>
<name>U2MW41_TRESO</name>
<gene>
    <name evidence="13" type="ORF">HMPREF0860_2053</name>
    <name evidence="12" type="ORF">HMPREF1325_0482</name>
</gene>
<keyword evidence="15" id="KW-1185">Reference proteome</keyword>
<keyword evidence="2" id="KW-0963">Cytoplasm</keyword>
<dbReference type="GO" id="GO:0003700">
    <property type="term" value="F:DNA-binding transcription factor activity"/>
    <property type="evidence" value="ECO:0007669"/>
    <property type="project" value="InterPro"/>
</dbReference>
<dbReference type="Gene3D" id="1.10.10.60">
    <property type="entry name" value="Homeodomain-like"/>
    <property type="match status" value="2"/>
</dbReference>
<dbReference type="InterPro" id="IPR009057">
    <property type="entry name" value="Homeodomain-like_sf"/>
</dbReference>
<dbReference type="PATRIC" id="fig|1125725.3.peg.1921"/>
<protein>
    <submittedName>
        <fullName evidence="12">Response regulator receiver domain protein</fullName>
    </submittedName>
</protein>
<feature type="compositionally biased region" description="Polar residues" evidence="9">
    <location>
        <begin position="532"/>
        <end position="542"/>
    </location>
</feature>
<dbReference type="InterPro" id="IPR001789">
    <property type="entry name" value="Sig_transdc_resp-reg_receiver"/>
</dbReference>
<dbReference type="AlphaFoldDB" id="U2MW41"/>
<evidence type="ECO:0000259" key="10">
    <source>
        <dbReference type="PROSITE" id="PS01124"/>
    </source>
</evidence>
<dbReference type="RefSeq" id="WP_021330926.1">
    <property type="nucleotide sequence ID" value="NZ_AUZJ01000048.1"/>
</dbReference>
<dbReference type="GO" id="GO:0005737">
    <property type="term" value="C:cytoplasm"/>
    <property type="evidence" value="ECO:0007669"/>
    <property type="project" value="UniProtKB-SubCell"/>
</dbReference>
<dbReference type="InterPro" id="IPR020449">
    <property type="entry name" value="Tscrpt_reg_AraC-type_HTH"/>
</dbReference>
<proteinExistence type="predicted"/>
<evidence type="ECO:0000313" key="14">
    <source>
        <dbReference type="Proteomes" id="UP000016412"/>
    </source>
</evidence>
<dbReference type="Proteomes" id="UP000016646">
    <property type="component" value="Unassembled WGS sequence"/>
</dbReference>
<organism evidence="12 14">
    <name type="scientific">Treponema socranskii subsp. socranskii VPI DR56BR1116 = ATCC 35536</name>
    <dbReference type="NCBI Taxonomy" id="1125725"/>
    <lineage>
        <taxon>Bacteria</taxon>
        <taxon>Pseudomonadati</taxon>
        <taxon>Spirochaetota</taxon>
        <taxon>Spirochaetia</taxon>
        <taxon>Spirochaetales</taxon>
        <taxon>Treponemataceae</taxon>
        <taxon>Treponema</taxon>
    </lineage>
</organism>
<dbReference type="GO" id="GO:0000160">
    <property type="term" value="P:phosphorelay signal transduction system"/>
    <property type="evidence" value="ECO:0007669"/>
    <property type="project" value="UniProtKB-KW"/>
</dbReference>
<dbReference type="InterPro" id="IPR051552">
    <property type="entry name" value="HptR"/>
</dbReference>
<dbReference type="CDD" id="cd17536">
    <property type="entry name" value="REC_YesN-like"/>
    <property type="match status" value="1"/>
</dbReference>
<dbReference type="SMART" id="SM00448">
    <property type="entry name" value="REC"/>
    <property type="match status" value="1"/>
</dbReference>
<dbReference type="Proteomes" id="UP000016412">
    <property type="component" value="Unassembled WGS sequence"/>
</dbReference>
<dbReference type="SUPFAM" id="SSF46689">
    <property type="entry name" value="Homeodomain-like"/>
    <property type="match status" value="2"/>
</dbReference>
<evidence type="ECO:0000259" key="11">
    <source>
        <dbReference type="PROSITE" id="PS50110"/>
    </source>
</evidence>
<dbReference type="InterPro" id="IPR041522">
    <property type="entry name" value="CdaR_GGDEF"/>
</dbReference>
<evidence type="ECO:0000313" key="12">
    <source>
        <dbReference type="EMBL" id="ERF60128.1"/>
    </source>
</evidence>
<dbReference type="GO" id="GO:0043565">
    <property type="term" value="F:sequence-specific DNA binding"/>
    <property type="evidence" value="ECO:0007669"/>
    <property type="project" value="InterPro"/>
</dbReference>
<sequence>MYSVFIVDDEMIVREGLRTKIDWEKSRFSFAGEAGDGEIALSMIQDIKPDILITDIKMPFMDGLELAQAVKKLQPKISIIILSGHDEFDYAKKAISIGVEDYILKPFTLDEILRCLNRVAEKLDLERRQFTDISRMKAELESNIMLAREKLCSDIVLGALDTHTAIQKAEALGINLVARFYIVSVGTIASADDTVDALIAAKSIVLSVSASMPDSIGFFIAPDTFVSIIKSGAKESCEEAAFNIADTIRHEIAKNTACTVITAIGSVAEHISHIVNSFQDASSILKRCRISDKNKIISAGDIDASQNNSIVLQENDPLVERLNYADESEIDQIIREYIALLGDNRERFSIIASYLLVDVIMAVSKIIEQFGGNIQSVMPEILTHAFIDAAVQNEKTFIAEIEKVLASVLRYRNEHVRGHYADVILRAKKYIDANFADPDICLRSVADAVHFSPNHFSTIFSQECNTTFIEYLTGVRIARAKKLLKSTDMKSADIAYKTGFNDPHYFSFIFKKVTGLSPREYRADPANDTYAPRQSGSVSDNG</sequence>
<evidence type="ECO:0000256" key="7">
    <source>
        <dbReference type="ARBA" id="ARBA00023163"/>
    </source>
</evidence>
<evidence type="ECO:0000256" key="8">
    <source>
        <dbReference type="PROSITE-ProRule" id="PRU00169"/>
    </source>
</evidence>
<feature type="region of interest" description="Disordered" evidence="9">
    <location>
        <begin position="523"/>
        <end position="542"/>
    </location>
</feature>
<evidence type="ECO:0000256" key="4">
    <source>
        <dbReference type="ARBA" id="ARBA00023012"/>
    </source>
</evidence>
<keyword evidence="5" id="KW-0805">Transcription regulation</keyword>
<keyword evidence="4" id="KW-0902">Two-component regulatory system</keyword>